<keyword evidence="5 7" id="KW-1133">Transmembrane helix</keyword>
<evidence type="ECO:0000256" key="5">
    <source>
        <dbReference type="ARBA" id="ARBA00022989"/>
    </source>
</evidence>
<organism evidence="9 10">
    <name type="scientific">Falseniella ignava</name>
    <dbReference type="NCBI Taxonomy" id="137730"/>
    <lineage>
        <taxon>Bacteria</taxon>
        <taxon>Bacillati</taxon>
        <taxon>Bacillota</taxon>
        <taxon>Bacilli</taxon>
        <taxon>Lactobacillales</taxon>
        <taxon>Aerococcaceae</taxon>
        <taxon>Falseniella</taxon>
    </lineage>
</organism>
<keyword evidence="2 7" id="KW-0813">Transport</keyword>
<feature type="transmembrane region" description="Helical" evidence="7">
    <location>
        <begin position="139"/>
        <end position="159"/>
    </location>
</feature>
<dbReference type="OrthoDB" id="9771544at2"/>
<evidence type="ECO:0000256" key="4">
    <source>
        <dbReference type="ARBA" id="ARBA00022692"/>
    </source>
</evidence>
<dbReference type="PANTHER" id="PTHR43744:SF8">
    <property type="entry name" value="SN-GLYCEROL-3-PHOSPHATE TRANSPORT SYSTEM PERMEASE PROTEIN UGPE"/>
    <property type="match status" value="1"/>
</dbReference>
<dbReference type="Gene3D" id="1.10.3720.10">
    <property type="entry name" value="MetI-like"/>
    <property type="match status" value="1"/>
</dbReference>
<dbReference type="EMBL" id="PKHE01000005">
    <property type="protein sequence ID" value="PKY89643.1"/>
    <property type="molecule type" value="Genomic_DNA"/>
</dbReference>
<comment type="similarity">
    <text evidence="7">Belongs to the binding-protein-dependent transport system permease family.</text>
</comment>
<feature type="domain" description="ABC transmembrane type-1" evidence="8">
    <location>
        <begin position="70"/>
        <end position="260"/>
    </location>
</feature>
<feature type="transmembrane region" description="Helical" evidence="7">
    <location>
        <begin position="239"/>
        <end position="260"/>
    </location>
</feature>
<keyword evidence="6 7" id="KW-0472">Membrane</keyword>
<gene>
    <name evidence="9" type="ORF">CYJ57_02755</name>
</gene>
<dbReference type="GO" id="GO:0055085">
    <property type="term" value="P:transmembrane transport"/>
    <property type="evidence" value="ECO:0007669"/>
    <property type="project" value="InterPro"/>
</dbReference>
<dbReference type="InterPro" id="IPR035906">
    <property type="entry name" value="MetI-like_sf"/>
</dbReference>
<feature type="transmembrane region" description="Helical" evidence="7">
    <location>
        <begin position="105"/>
        <end position="127"/>
    </location>
</feature>
<dbReference type="Proteomes" id="UP000234384">
    <property type="component" value="Unassembled WGS sequence"/>
</dbReference>
<keyword evidence="4 7" id="KW-0812">Transmembrane</keyword>
<accession>A0A2I1K1Z2</accession>
<dbReference type="AlphaFoldDB" id="A0A2I1K1Z2"/>
<proteinExistence type="inferred from homology"/>
<name>A0A2I1K1Z2_9LACT</name>
<dbReference type="SUPFAM" id="SSF161098">
    <property type="entry name" value="MetI-like"/>
    <property type="match status" value="1"/>
</dbReference>
<feature type="transmembrane region" description="Helical" evidence="7">
    <location>
        <begin position="9"/>
        <end position="30"/>
    </location>
</feature>
<keyword evidence="3" id="KW-1003">Cell membrane</keyword>
<evidence type="ECO:0000259" key="8">
    <source>
        <dbReference type="PROSITE" id="PS50928"/>
    </source>
</evidence>
<feature type="transmembrane region" description="Helical" evidence="7">
    <location>
        <begin position="74"/>
        <end position="98"/>
    </location>
</feature>
<comment type="subcellular location">
    <subcellularLocation>
        <location evidence="1 7">Cell membrane</location>
        <topology evidence="1 7">Multi-pass membrane protein</topology>
    </subcellularLocation>
</comment>
<comment type="caution">
    <text evidence="9">The sequence shown here is derived from an EMBL/GenBank/DDBJ whole genome shotgun (WGS) entry which is preliminary data.</text>
</comment>
<evidence type="ECO:0000256" key="2">
    <source>
        <dbReference type="ARBA" id="ARBA00022448"/>
    </source>
</evidence>
<evidence type="ECO:0000256" key="6">
    <source>
        <dbReference type="ARBA" id="ARBA00023136"/>
    </source>
</evidence>
<sequence length="274" mass="31387">MKTKNKKYIFWHIPFIFLMVISLYPIVFGISNSFKTLQDAYHTILQLIPRNPTLENFKYLSESLPIVKITMNTFFIASVTTLVRLTISFLAAYALTFFKFTGKRLLYFALISTIFIPFTVIMIPNYSMMSEYKLLNNNWGVILPQLADATGIFLLVQTMRQIPKPIIEAAKIDNISDLQIIKGIVLPITRHALFSTGIWYFITTWNEYVWPRLILNKVENYTLPIAIQNFISAEGGTNFTVAMAVTVITIIFPLGLYLIFQKYIIGSFSSSGIK</sequence>
<protein>
    <submittedName>
        <fullName evidence="9">Carbohydrate ABC transporter permease</fullName>
    </submittedName>
</protein>
<evidence type="ECO:0000313" key="10">
    <source>
        <dbReference type="Proteomes" id="UP000234384"/>
    </source>
</evidence>
<dbReference type="InterPro" id="IPR000515">
    <property type="entry name" value="MetI-like"/>
</dbReference>
<dbReference type="CDD" id="cd06261">
    <property type="entry name" value="TM_PBP2"/>
    <property type="match status" value="1"/>
</dbReference>
<dbReference type="PANTHER" id="PTHR43744">
    <property type="entry name" value="ABC TRANSPORTER PERMEASE PROTEIN MG189-RELATED-RELATED"/>
    <property type="match status" value="1"/>
</dbReference>
<evidence type="ECO:0000256" key="7">
    <source>
        <dbReference type="RuleBase" id="RU363032"/>
    </source>
</evidence>
<dbReference type="RefSeq" id="WP_101953969.1">
    <property type="nucleotide sequence ID" value="NZ_PKHE01000005.1"/>
</dbReference>
<feature type="transmembrane region" description="Helical" evidence="7">
    <location>
        <begin position="180"/>
        <end position="202"/>
    </location>
</feature>
<dbReference type="Pfam" id="PF00528">
    <property type="entry name" value="BPD_transp_1"/>
    <property type="match status" value="1"/>
</dbReference>
<evidence type="ECO:0000256" key="3">
    <source>
        <dbReference type="ARBA" id="ARBA00022475"/>
    </source>
</evidence>
<evidence type="ECO:0000313" key="9">
    <source>
        <dbReference type="EMBL" id="PKY89643.1"/>
    </source>
</evidence>
<dbReference type="GO" id="GO:0005886">
    <property type="term" value="C:plasma membrane"/>
    <property type="evidence" value="ECO:0007669"/>
    <property type="project" value="UniProtKB-SubCell"/>
</dbReference>
<reference evidence="9 10" key="1">
    <citation type="submission" date="2017-12" db="EMBL/GenBank/DDBJ databases">
        <title>Phylogenetic diversity of female urinary microbiome.</title>
        <authorList>
            <person name="Thomas-White K."/>
            <person name="Wolfe A.J."/>
        </authorList>
    </citation>
    <scope>NUCLEOTIDE SEQUENCE [LARGE SCALE GENOMIC DNA]</scope>
    <source>
        <strain evidence="9 10">UMB0898</strain>
    </source>
</reference>
<evidence type="ECO:0000256" key="1">
    <source>
        <dbReference type="ARBA" id="ARBA00004651"/>
    </source>
</evidence>
<dbReference type="PROSITE" id="PS50928">
    <property type="entry name" value="ABC_TM1"/>
    <property type="match status" value="1"/>
</dbReference>